<dbReference type="PANTHER" id="PTHR48108:SF31">
    <property type="entry name" value="CBS DOMAIN AND CYCLIC NUCLEOTIDE-REGULATED NUCLEOTIDYLTRANSFERASE"/>
    <property type="match status" value="1"/>
</dbReference>
<dbReference type="SUPFAM" id="SSF81301">
    <property type="entry name" value="Nucleotidyltransferase"/>
    <property type="match status" value="1"/>
</dbReference>
<dbReference type="RefSeq" id="WP_092285192.1">
    <property type="nucleotide sequence ID" value="NZ_FOPJ01000005.1"/>
</dbReference>
<dbReference type="InterPro" id="IPR014710">
    <property type="entry name" value="RmlC-like_jellyroll"/>
</dbReference>
<dbReference type="STRING" id="185761.SAMN05660282_01074"/>
<dbReference type="SMART" id="SM00116">
    <property type="entry name" value="CBS"/>
    <property type="match status" value="2"/>
</dbReference>
<keyword evidence="2" id="KW-0129">CBS domain</keyword>
<dbReference type="Gene3D" id="3.30.460.10">
    <property type="entry name" value="Beta Polymerase, domain 2"/>
    <property type="match status" value="1"/>
</dbReference>
<sequence>MKAELDDVLDFLNNCEPFAHLPEDTLRELPATMDMHYVRRGETIIATGQPNEQLYLIRSGAVDVLGPEDILLDRRDAGRSFGYSTLVGDGVNQTSGYTMIAVEDSLLITLPKAEFQRIAKDNPDVERFYSTQSRRISAAVDQLRENFSGEILRTKISEVMVEDPICISAGHSIQEAAQLMHQKRVSSLLVTEGETLKGILTDRDLRSRVLAVGVDPHTALSEIMTEAPRTITPDTLAFEAMMLMAEYSIHHLPVVDAQGAIQGIVSTPDIMRLLRHDPIYLTADLSRRSTPEELRDSHQRAAQVAMRFIDRGASSAETSTILSTAADALCRRLAVLAEEELGPPPVPYAFVVLGSHGRREMGFASDQDNALVISNEYREEHAEYFAAFSEKVCHGLDHAGLVLCPGDMMAMNPQWRMTASQWEDTFHQWVRAPEPDALLHAQTFFDFRPIYGDEELANAVHKHAVDMAVSARRMHAHLATLAATREPPLGFFRGLVVERSGEYVNTLDIKKGGTAAIVQMARLFALTEGIDLLGTRERLEAVAGTKAVSQRGATDLIDAFDYLQTTSFKHQSRQLHAGDTPDYRIDPNSLPRMEREHLRDSFHIIKAMQSALATKYPVGTIA</sequence>
<dbReference type="PANTHER" id="PTHR48108">
    <property type="entry name" value="CBS DOMAIN-CONTAINING PROTEIN CBSX2, CHLOROPLASTIC"/>
    <property type="match status" value="1"/>
</dbReference>
<evidence type="ECO:0000313" key="6">
    <source>
        <dbReference type="Proteomes" id="UP000199065"/>
    </source>
</evidence>
<dbReference type="Gene3D" id="3.10.580.10">
    <property type="entry name" value="CBS-domain"/>
    <property type="match status" value="1"/>
</dbReference>
<dbReference type="Pfam" id="PF00571">
    <property type="entry name" value="CBS"/>
    <property type="match status" value="2"/>
</dbReference>
<dbReference type="InterPro" id="IPR051462">
    <property type="entry name" value="CBS_domain-containing"/>
</dbReference>
<dbReference type="CDD" id="cd04587">
    <property type="entry name" value="CBS_pair_CAP-ED_NT_Pol-beta-like_DUF294_assoc"/>
    <property type="match status" value="1"/>
</dbReference>
<feature type="domain" description="CBS" evidence="4">
    <location>
        <begin position="160"/>
        <end position="220"/>
    </location>
</feature>
<dbReference type="Proteomes" id="UP000199065">
    <property type="component" value="Unassembled WGS sequence"/>
</dbReference>
<feature type="domain" description="CBS" evidence="4">
    <location>
        <begin position="224"/>
        <end position="281"/>
    </location>
</feature>
<reference evidence="5 6" key="1">
    <citation type="submission" date="2016-10" db="EMBL/GenBank/DDBJ databases">
        <authorList>
            <person name="de Groot N.N."/>
        </authorList>
    </citation>
    <scope>NUCLEOTIDE SEQUENCE [LARGE SCALE GENOMIC DNA]</scope>
    <source>
        <strain>J11</strain>
        <strain evidence="6">PG 39</strain>
    </source>
</reference>
<dbReference type="CDD" id="cd05401">
    <property type="entry name" value="NT_GlnE_GlnD_like"/>
    <property type="match status" value="1"/>
</dbReference>
<evidence type="ECO:0000259" key="4">
    <source>
        <dbReference type="PROSITE" id="PS51371"/>
    </source>
</evidence>
<keyword evidence="6" id="KW-1185">Reference proteome</keyword>
<name>A0A1I2SD84_9CORY</name>
<dbReference type="InterPro" id="IPR005105">
    <property type="entry name" value="GlnD_Uridyltrans_N"/>
</dbReference>
<dbReference type="InterPro" id="IPR000644">
    <property type="entry name" value="CBS_dom"/>
</dbReference>
<dbReference type="InterPro" id="IPR046342">
    <property type="entry name" value="CBS_dom_sf"/>
</dbReference>
<dbReference type="SUPFAM" id="SSF51206">
    <property type="entry name" value="cAMP-binding domain-like"/>
    <property type="match status" value="1"/>
</dbReference>
<dbReference type="InterPro" id="IPR043519">
    <property type="entry name" value="NT_sf"/>
</dbReference>
<dbReference type="EMBL" id="FOPJ01000005">
    <property type="protein sequence ID" value="SFG50383.1"/>
    <property type="molecule type" value="Genomic_DNA"/>
</dbReference>
<dbReference type="PROSITE" id="PS51371">
    <property type="entry name" value="CBS"/>
    <property type="match status" value="2"/>
</dbReference>
<dbReference type="InterPro" id="IPR018490">
    <property type="entry name" value="cNMP-bd_dom_sf"/>
</dbReference>
<dbReference type="InterPro" id="IPR018821">
    <property type="entry name" value="DUF294_put_nucleoTrafse_sb-bd"/>
</dbReference>
<dbReference type="GO" id="GO:0008773">
    <property type="term" value="F:[protein-PII] uridylyltransferase activity"/>
    <property type="evidence" value="ECO:0007669"/>
    <property type="project" value="InterPro"/>
</dbReference>
<dbReference type="AlphaFoldDB" id="A0A1I2SD84"/>
<keyword evidence="1" id="KW-0677">Repeat</keyword>
<dbReference type="Pfam" id="PF03445">
    <property type="entry name" value="DUF294"/>
    <property type="match status" value="1"/>
</dbReference>
<dbReference type="InterPro" id="IPR000595">
    <property type="entry name" value="cNMP-bd_dom"/>
</dbReference>
<dbReference type="SUPFAM" id="SSF54631">
    <property type="entry name" value="CBS-domain pair"/>
    <property type="match status" value="1"/>
</dbReference>
<protein>
    <submittedName>
        <fullName evidence="5">CBS domain-containing protein</fullName>
    </submittedName>
</protein>
<dbReference type="Pfam" id="PF00027">
    <property type="entry name" value="cNMP_binding"/>
    <property type="match status" value="1"/>
</dbReference>
<dbReference type="Gene3D" id="2.60.120.10">
    <property type="entry name" value="Jelly Rolls"/>
    <property type="match status" value="1"/>
</dbReference>
<evidence type="ECO:0000256" key="1">
    <source>
        <dbReference type="ARBA" id="ARBA00022737"/>
    </source>
</evidence>
<organism evidence="5 6">
    <name type="scientific">Corynebacterium spheniscorum</name>
    <dbReference type="NCBI Taxonomy" id="185761"/>
    <lineage>
        <taxon>Bacteria</taxon>
        <taxon>Bacillati</taxon>
        <taxon>Actinomycetota</taxon>
        <taxon>Actinomycetes</taxon>
        <taxon>Mycobacteriales</taxon>
        <taxon>Corynebacteriaceae</taxon>
        <taxon>Corynebacterium</taxon>
    </lineage>
</organism>
<accession>A0A1I2SD84</accession>
<evidence type="ECO:0000256" key="2">
    <source>
        <dbReference type="PROSITE-ProRule" id="PRU00703"/>
    </source>
</evidence>
<proteinExistence type="predicted"/>
<dbReference type="PROSITE" id="PS50042">
    <property type="entry name" value="CNMP_BINDING_3"/>
    <property type="match status" value="1"/>
</dbReference>
<gene>
    <name evidence="5" type="ORF">SAMN05660282_01074</name>
</gene>
<dbReference type="Pfam" id="PF10335">
    <property type="entry name" value="DUF294_C"/>
    <property type="match status" value="1"/>
</dbReference>
<dbReference type="CDD" id="cd00038">
    <property type="entry name" value="CAP_ED"/>
    <property type="match status" value="1"/>
</dbReference>
<evidence type="ECO:0000259" key="3">
    <source>
        <dbReference type="PROSITE" id="PS50042"/>
    </source>
</evidence>
<evidence type="ECO:0000313" key="5">
    <source>
        <dbReference type="EMBL" id="SFG50383.1"/>
    </source>
</evidence>
<feature type="domain" description="Cyclic nucleotide-binding" evidence="3">
    <location>
        <begin position="17"/>
        <end position="127"/>
    </location>
</feature>
<dbReference type="SMART" id="SM00100">
    <property type="entry name" value="cNMP"/>
    <property type="match status" value="1"/>
</dbReference>
<dbReference type="OrthoDB" id="9789996at2"/>